<dbReference type="Proteomes" id="UP001193670">
    <property type="component" value="Unassembled WGS sequence"/>
</dbReference>
<evidence type="ECO:0000313" key="8">
    <source>
        <dbReference type="EMBL" id="TYL58944.1"/>
    </source>
</evidence>
<name>A0A0M6WJH2_9FIRM</name>
<dbReference type="Proteomes" id="UP000095384">
    <property type="component" value="Unassembled WGS sequence"/>
</dbReference>
<sequence>MNKITKANFKKLVLVLTLTLVMTLGMSISVFAATGAINGYAITGSSHITRTTASASTTYEKRTGSISVDSTYSYVNTYTLATGSSTKSKGYYTSVEINFSAPYNCHSVRIRSSHKVSAYGQTWSSNSTAVY</sequence>
<evidence type="ECO:0000313" key="13">
    <source>
        <dbReference type="Proteomes" id="UP000479563"/>
    </source>
</evidence>
<dbReference type="Proteomes" id="UP000266698">
    <property type="component" value="Unassembled WGS sequence"/>
</dbReference>
<evidence type="ECO:0000313" key="10">
    <source>
        <dbReference type="Proteomes" id="UP000095384"/>
    </source>
</evidence>
<protein>
    <submittedName>
        <fullName evidence="2">Uncharacterized protein</fullName>
    </submittedName>
</protein>
<dbReference type="EMBL" id="VSTG01000004">
    <property type="protein sequence ID" value="TYL58944.1"/>
    <property type="molecule type" value="Genomic_DNA"/>
</dbReference>
<reference evidence="4" key="9">
    <citation type="submission" date="2023-01" db="EMBL/GenBank/DDBJ databases">
        <title>Human gut microbiome strain richness.</title>
        <authorList>
            <person name="Chen-Liaw A."/>
        </authorList>
    </citation>
    <scope>NUCLEOTIDE SEQUENCE</scope>
    <source>
        <strain evidence="4">1001283st1_D2_1001283B150209_150212</strain>
    </source>
</reference>
<feature type="chain" id="PRO_5014234124" evidence="1">
    <location>
        <begin position="33"/>
        <end position="131"/>
    </location>
</feature>
<dbReference type="RefSeq" id="WP_015569361.1">
    <property type="nucleotide sequence ID" value="NZ_CVRQ01000018.1"/>
</dbReference>
<evidence type="ECO:0000313" key="6">
    <source>
        <dbReference type="EMBL" id="NSC26142.1"/>
    </source>
</evidence>
<reference evidence="5 13" key="4">
    <citation type="journal article" date="2019" name="Nat. Med.">
        <title>A library of human gut bacterial isolates paired with longitudinal multiomics data enables mechanistic microbiome research.</title>
        <authorList>
            <person name="Poyet M."/>
            <person name="Groussin M."/>
            <person name="Gibbons S.M."/>
            <person name="Avila-Pacheco J."/>
            <person name="Jiang X."/>
            <person name="Kearney S.M."/>
            <person name="Perrotta A.R."/>
            <person name="Berdy B."/>
            <person name="Zhao S."/>
            <person name="Lieberman T.D."/>
            <person name="Swanson P.K."/>
            <person name="Smith M."/>
            <person name="Roesemann S."/>
            <person name="Alexander J.E."/>
            <person name="Rich S.A."/>
            <person name="Livny J."/>
            <person name="Vlamakis H."/>
            <person name="Clish C."/>
            <person name="Bullock K."/>
            <person name="Deik A."/>
            <person name="Scott J."/>
            <person name="Pierce K.A."/>
            <person name="Xavier R.J."/>
            <person name="Alm E.J."/>
        </authorList>
    </citation>
    <scope>NUCLEOTIDE SEQUENCE [LARGE SCALE GENOMIC DNA]</scope>
    <source>
        <strain evidence="5 13">BIOML-A11</strain>
    </source>
</reference>
<dbReference type="EMBL" id="CYYW01000001">
    <property type="protein sequence ID" value="CUN38218.1"/>
    <property type="molecule type" value="Genomic_DNA"/>
</dbReference>
<reference evidence="2" key="2">
    <citation type="submission" date="2015-05" db="EMBL/GenBank/DDBJ databases">
        <authorList>
            <person name="Wang D.B."/>
            <person name="Wang M."/>
        </authorList>
    </citation>
    <scope>NUCLEOTIDE SEQUENCE [LARGE SCALE GENOMIC DNA]</scope>
    <source>
        <strain evidence="2">T1-815</strain>
    </source>
</reference>
<organism evidence="2 9">
    <name type="scientific">Agathobacter rectalis</name>
    <dbReference type="NCBI Taxonomy" id="39491"/>
    <lineage>
        <taxon>Bacteria</taxon>
        <taxon>Bacillati</taxon>
        <taxon>Bacillota</taxon>
        <taxon>Clostridia</taxon>
        <taxon>Lachnospirales</taxon>
        <taxon>Lachnospiraceae</taxon>
        <taxon>Agathobacter</taxon>
    </lineage>
</organism>
<gene>
    <name evidence="7" type="ORF">DW001_01995</name>
    <name evidence="3" type="ORF">ERS852417_00164</name>
    <name evidence="8" type="ORF">FYL37_04300</name>
    <name evidence="6" type="ORF">G4319_02095</name>
    <name evidence="5" type="ORF">GKE07_00810</name>
    <name evidence="4" type="ORF">PNE45_05510</name>
    <name evidence="2" type="ORF">T1815_14771</name>
</gene>
<keyword evidence="1" id="KW-0732">Signal</keyword>
<evidence type="ECO:0000313" key="11">
    <source>
        <dbReference type="Proteomes" id="UP000266698"/>
    </source>
</evidence>
<dbReference type="EMBL" id="WKQP01000001">
    <property type="protein sequence ID" value="MSC58776.1"/>
    <property type="molecule type" value="Genomic_DNA"/>
</dbReference>
<evidence type="ECO:0000313" key="9">
    <source>
        <dbReference type="Proteomes" id="UP000049472"/>
    </source>
</evidence>
<dbReference type="Proteomes" id="UP000324325">
    <property type="component" value="Unassembled WGS sequence"/>
</dbReference>
<keyword evidence="9" id="KW-1185">Reference proteome</keyword>
<dbReference type="EMBL" id="JAAILW010000002">
    <property type="protein sequence ID" value="NSC26142.1"/>
    <property type="molecule type" value="Genomic_DNA"/>
</dbReference>
<evidence type="ECO:0000313" key="2">
    <source>
        <dbReference type="EMBL" id="CRL36995.1"/>
    </source>
</evidence>
<evidence type="ECO:0000313" key="5">
    <source>
        <dbReference type="EMBL" id="MSC58776.1"/>
    </source>
</evidence>
<dbReference type="EMBL" id="JAQLYE010000007">
    <property type="protein sequence ID" value="MDB8017487.1"/>
    <property type="molecule type" value="Genomic_DNA"/>
</dbReference>
<reference evidence="6" key="8">
    <citation type="submission" date="2020-02" db="EMBL/GenBank/DDBJ databases">
        <authorList>
            <person name="Littmann E."/>
            <person name="Sorbara M."/>
        </authorList>
    </citation>
    <scope>NUCLEOTIDE SEQUENCE</scope>
    <source>
        <strain evidence="6">MSK.17.79</strain>
    </source>
</reference>
<dbReference type="EMBL" id="QRPB01000002">
    <property type="protein sequence ID" value="RHL82766.1"/>
    <property type="molecule type" value="Genomic_DNA"/>
</dbReference>
<reference evidence="6" key="7">
    <citation type="journal article" date="2020" name="Cell Host Microbe">
        <title>Functional and Genomic Variation between Human-Derived Isolates of Lachnospiraceae Reveals Inter- and Intra-Species Diversity.</title>
        <authorList>
            <person name="Sorbara M.T."/>
            <person name="Littmann E.R."/>
            <person name="Fontana E."/>
            <person name="Moody T.U."/>
            <person name="Kohout C.E."/>
            <person name="Gjonbalaj M."/>
            <person name="Eaton V."/>
            <person name="Seok R."/>
            <person name="Leiner I.M."/>
            <person name="Pamer E.G."/>
        </authorList>
    </citation>
    <scope>NUCLEOTIDE SEQUENCE</scope>
    <source>
        <strain evidence="6">MSK.17.79</strain>
    </source>
</reference>
<dbReference type="Proteomes" id="UP000479563">
    <property type="component" value="Unassembled WGS sequence"/>
</dbReference>
<reference evidence="8 12" key="6">
    <citation type="submission" date="2019-09" db="EMBL/GenBank/DDBJ databases">
        <title>Strain-level analysis of Eubacterium rectale using genomes from metagenomes.</title>
        <authorList>
            <person name="Karcher N."/>
            <person name="Segata N."/>
        </authorList>
    </citation>
    <scope>NUCLEOTIDE SEQUENCE [LARGE SCALE GENOMIC DNA]</scope>
    <source>
        <strain evidence="8 12">L2-21</strain>
    </source>
</reference>
<proteinExistence type="predicted"/>
<dbReference type="AlphaFoldDB" id="A0A0M6WJH2"/>
<accession>A0A0M6WJH2</accession>
<dbReference type="Proteomes" id="UP001212823">
    <property type="component" value="Unassembled WGS sequence"/>
</dbReference>
<evidence type="ECO:0000313" key="4">
    <source>
        <dbReference type="EMBL" id="MDB8017487.1"/>
    </source>
</evidence>
<evidence type="ECO:0000313" key="12">
    <source>
        <dbReference type="Proteomes" id="UP000324325"/>
    </source>
</evidence>
<dbReference type="EMBL" id="CVRQ01000018">
    <property type="protein sequence ID" value="CRL36995.1"/>
    <property type="molecule type" value="Genomic_DNA"/>
</dbReference>
<reference evidence="7 11" key="3">
    <citation type="submission" date="2018-08" db="EMBL/GenBank/DDBJ databases">
        <title>A genome reference for cultivated species of the human gut microbiota.</title>
        <authorList>
            <person name="Zou Y."/>
            <person name="Xue W."/>
            <person name="Luo G."/>
        </authorList>
    </citation>
    <scope>NUCLEOTIDE SEQUENCE [LARGE SCALE GENOMIC DNA]</scope>
    <source>
        <strain evidence="7 11">AF36-2BH</strain>
    </source>
</reference>
<reference evidence="8 12" key="5">
    <citation type="submission" date="2019-08" db="EMBL/GenBank/DDBJ databases">
        <authorList>
            <person name="Duncan S."/>
            <person name="Walker A."/>
        </authorList>
    </citation>
    <scope>NUCLEOTIDE SEQUENCE [LARGE SCALE GENOMIC DNA]</scope>
    <source>
        <strain evidence="8 12">L2-21</strain>
    </source>
</reference>
<feature type="signal peptide" evidence="1">
    <location>
        <begin position="1"/>
        <end position="32"/>
    </location>
</feature>
<evidence type="ECO:0000256" key="1">
    <source>
        <dbReference type="SAM" id="SignalP"/>
    </source>
</evidence>
<reference evidence="9" key="1">
    <citation type="submission" date="2015-05" db="EMBL/GenBank/DDBJ databases">
        <authorList>
            <consortium name="Pathogen Informatics"/>
        </authorList>
    </citation>
    <scope>NUCLEOTIDE SEQUENCE [LARGE SCALE GENOMIC DNA]</scope>
    <source>
        <strain evidence="3 10">2789STDY5608860</strain>
        <strain evidence="9">T1-815</strain>
    </source>
</reference>
<evidence type="ECO:0000313" key="7">
    <source>
        <dbReference type="EMBL" id="RHL82766.1"/>
    </source>
</evidence>
<dbReference type="Proteomes" id="UP000049472">
    <property type="component" value="Unassembled WGS sequence"/>
</dbReference>
<evidence type="ECO:0000313" key="3">
    <source>
        <dbReference type="EMBL" id="CUN38218.1"/>
    </source>
</evidence>